<comment type="caution">
    <text evidence="1">The sequence shown here is derived from an EMBL/GenBank/DDBJ whole genome shotgun (WGS) entry which is preliminary data.</text>
</comment>
<dbReference type="InterPro" id="IPR021317">
    <property type="entry name" value="DUF2917"/>
</dbReference>
<dbReference type="AlphaFoldDB" id="A0AAW9QHV6"/>
<accession>A0AAW9QHV6</accession>
<dbReference type="Proteomes" id="UP001336250">
    <property type="component" value="Unassembled WGS sequence"/>
</dbReference>
<organism evidence="1 2">
    <name type="scientific">Aquincola agrisoli</name>
    <dbReference type="NCBI Taxonomy" id="3119538"/>
    <lineage>
        <taxon>Bacteria</taxon>
        <taxon>Pseudomonadati</taxon>
        <taxon>Pseudomonadota</taxon>
        <taxon>Betaproteobacteria</taxon>
        <taxon>Burkholderiales</taxon>
        <taxon>Sphaerotilaceae</taxon>
        <taxon>Aquincola</taxon>
    </lineage>
</organism>
<reference evidence="1 2" key="1">
    <citation type="submission" date="2024-02" db="EMBL/GenBank/DDBJ databases">
        <title>Genome sequence of Aquincola sp. MAHUQ-54.</title>
        <authorList>
            <person name="Huq M.A."/>
        </authorList>
    </citation>
    <scope>NUCLEOTIDE SEQUENCE [LARGE SCALE GENOMIC DNA]</scope>
    <source>
        <strain evidence="1 2">MAHUQ-54</strain>
    </source>
</reference>
<protein>
    <submittedName>
        <fullName evidence="1">DUF2917 domain-containing protein</fullName>
    </submittedName>
</protein>
<name>A0AAW9QHV6_9BURK</name>
<gene>
    <name evidence="1" type="ORF">V4F39_14980</name>
</gene>
<proteinExistence type="predicted"/>
<dbReference type="EMBL" id="JAZIBG010000028">
    <property type="protein sequence ID" value="MEF7615224.1"/>
    <property type="molecule type" value="Genomic_DNA"/>
</dbReference>
<dbReference type="RefSeq" id="WP_332290378.1">
    <property type="nucleotide sequence ID" value="NZ_JAZIBG010000028.1"/>
</dbReference>
<dbReference type="Pfam" id="PF11142">
    <property type="entry name" value="DUF2917"/>
    <property type="match status" value="1"/>
</dbReference>
<evidence type="ECO:0000313" key="2">
    <source>
        <dbReference type="Proteomes" id="UP001336250"/>
    </source>
</evidence>
<evidence type="ECO:0000313" key="1">
    <source>
        <dbReference type="EMBL" id="MEF7615224.1"/>
    </source>
</evidence>
<sequence>MSTALMSFSQADAAAWSVALPAGTARRIAPARHARWLAVTEGQVWLTTDDARPGAGGDIWLSPGEGHALGAGVEAVVEGRAAAVFQLVEAPQPRTVPGRSAWQRLGGALEASRRSLQFGAIAPTCV</sequence>
<keyword evidence="2" id="KW-1185">Reference proteome</keyword>